<dbReference type="EMBL" id="BAABME010001675">
    <property type="protein sequence ID" value="GAA0150882.1"/>
    <property type="molecule type" value="Genomic_DNA"/>
</dbReference>
<sequence length="83" mass="9189">MYFDGVAHQEGVGVGVIFLTPPIRPSTLLVFLRPQFLEQCSRVPRNIIGVRSCYQAGHPPVGNLWRLATCDQPVAGRLRSQEA</sequence>
<protein>
    <submittedName>
        <fullName evidence="1">Uncharacterized protein</fullName>
    </submittedName>
</protein>
<proteinExistence type="predicted"/>
<evidence type="ECO:0000313" key="1">
    <source>
        <dbReference type="EMBL" id="GAA0150882.1"/>
    </source>
</evidence>
<reference evidence="1 2" key="1">
    <citation type="submission" date="2024-01" db="EMBL/GenBank/DDBJ databases">
        <title>The complete chloroplast genome sequence of Lithospermum erythrorhizon: insights into the phylogenetic relationship among Boraginaceae species and the maternal lineages of purple gromwells.</title>
        <authorList>
            <person name="Okada T."/>
            <person name="Watanabe K."/>
        </authorList>
    </citation>
    <scope>NUCLEOTIDE SEQUENCE [LARGE SCALE GENOMIC DNA]</scope>
</reference>
<organism evidence="1 2">
    <name type="scientific">Lithospermum erythrorhizon</name>
    <name type="common">Purple gromwell</name>
    <name type="synonym">Lithospermum officinale var. erythrorhizon</name>
    <dbReference type="NCBI Taxonomy" id="34254"/>
    <lineage>
        <taxon>Eukaryota</taxon>
        <taxon>Viridiplantae</taxon>
        <taxon>Streptophyta</taxon>
        <taxon>Embryophyta</taxon>
        <taxon>Tracheophyta</taxon>
        <taxon>Spermatophyta</taxon>
        <taxon>Magnoliopsida</taxon>
        <taxon>eudicotyledons</taxon>
        <taxon>Gunneridae</taxon>
        <taxon>Pentapetalae</taxon>
        <taxon>asterids</taxon>
        <taxon>lamiids</taxon>
        <taxon>Boraginales</taxon>
        <taxon>Boraginaceae</taxon>
        <taxon>Boraginoideae</taxon>
        <taxon>Lithospermeae</taxon>
        <taxon>Lithospermum</taxon>
    </lineage>
</organism>
<dbReference type="Proteomes" id="UP001454036">
    <property type="component" value="Unassembled WGS sequence"/>
</dbReference>
<accession>A0AAV3PLL6</accession>
<comment type="caution">
    <text evidence="1">The sequence shown here is derived from an EMBL/GenBank/DDBJ whole genome shotgun (WGS) entry which is preliminary data.</text>
</comment>
<gene>
    <name evidence="1" type="ORF">LIER_09722</name>
</gene>
<name>A0AAV3PLL6_LITER</name>
<dbReference type="AlphaFoldDB" id="A0AAV3PLL6"/>
<evidence type="ECO:0000313" key="2">
    <source>
        <dbReference type="Proteomes" id="UP001454036"/>
    </source>
</evidence>
<keyword evidence="2" id="KW-1185">Reference proteome</keyword>